<comment type="caution">
    <text evidence="3">The sequence shown here is derived from an EMBL/GenBank/DDBJ whole genome shotgun (WGS) entry which is preliminary data.</text>
</comment>
<sequence>MLRPTNSLSLPEDTARIAHMAFPQGNLYLSLRDEFGELFDDGAFQDLFSRRGRPALPPWRLALITVVQFLEGVTDRQAADQVRARIDLKYLLGLPLDDPGFHFSVLSEFRSRLIAGSAEGQLLDGLLSKFRDRGLIKRRGRQRTDSTHVLARVRSLTRLESVGETLRAALNAIATIQPTWLAWCPPEWFSRYGERLESARLPKGQEEGHAYACQIGQDGCALLTQIDGTAHVQLGDLPAVQTLRRMWALQFTQVDGDVRWQDGMVTNARERFNSPYDPEAGYGARGGLKWSGYKVHFTESCEEDTPHVMTAVRTTEAALTDYQVIDDIHQSLAERQLLPEEHLLDGGYISGDLVVRAKEHHGVRVIGPARQNASWQARSGGYDVTAFQIDWAKEQAVCPQGHTSYYWKNLREKRGYDLIEVRFRERDCQKCPVKARCTRVKSAGRKLSLRGQAQHEAIQEGRALETSVQWGKVYTRRAGIEGTHSLGVRTMGLRRSRYRGQAKTHVQHVATAAAINLMRVAAWLEHVPRQGTRISRFAALKPQ</sequence>
<dbReference type="InterPro" id="IPR047629">
    <property type="entry name" value="IS1182_transpos"/>
</dbReference>
<dbReference type="Pfam" id="PF05598">
    <property type="entry name" value="DUF772"/>
    <property type="match status" value="1"/>
</dbReference>
<evidence type="ECO:0000259" key="2">
    <source>
        <dbReference type="Pfam" id="PF13751"/>
    </source>
</evidence>
<reference evidence="4" key="1">
    <citation type="journal article" date="2019" name="Int. J. Syst. Evol. Microbiol.">
        <title>The Global Catalogue of Microorganisms (GCM) 10K type strain sequencing project: providing services to taxonomists for standard genome sequencing and annotation.</title>
        <authorList>
            <consortium name="The Broad Institute Genomics Platform"/>
            <consortium name="The Broad Institute Genome Sequencing Center for Infectious Disease"/>
            <person name="Wu L."/>
            <person name="Ma J."/>
        </authorList>
    </citation>
    <scope>NUCLEOTIDE SEQUENCE [LARGE SCALE GENOMIC DNA]</scope>
    <source>
        <strain evidence="4">CCUG 63830</strain>
    </source>
</reference>
<feature type="domain" description="Transposase DDE" evidence="2">
    <location>
        <begin position="397"/>
        <end position="520"/>
    </location>
</feature>
<dbReference type="NCBIfam" id="NF033551">
    <property type="entry name" value="transpos_IS1182"/>
    <property type="match status" value="1"/>
</dbReference>
<keyword evidence="4" id="KW-1185">Reference proteome</keyword>
<dbReference type="PANTHER" id="PTHR35604:SF2">
    <property type="entry name" value="TRANSPOSASE INSH FOR INSERTION SEQUENCE ELEMENT IS5A-RELATED"/>
    <property type="match status" value="1"/>
</dbReference>
<accession>A0ABW1ZQK1</accession>
<protein>
    <submittedName>
        <fullName evidence="3">IS1182 family transposase</fullName>
    </submittedName>
</protein>
<dbReference type="EMBL" id="JBHSWB010000002">
    <property type="protein sequence ID" value="MFC6662747.1"/>
    <property type="molecule type" value="Genomic_DNA"/>
</dbReference>
<dbReference type="RefSeq" id="WP_263490014.1">
    <property type="nucleotide sequence ID" value="NZ_JAIQXV010000027.1"/>
</dbReference>
<evidence type="ECO:0000313" key="3">
    <source>
        <dbReference type="EMBL" id="MFC6662747.1"/>
    </source>
</evidence>
<gene>
    <name evidence="3" type="ORF">ACFP90_22100</name>
</gene>
<dbReference type="PANTHER" id="PTHR35604">
    <property type="entry name" value="TRANSPOSASE INSH FOR INSERTION SEQUENCE ELEMENT IS5A-RELATED"/>
    <property type="match status" value="1"/>
</dbReference>
<evidence type="ECO:0000313" key="4">
    <source>
        <dbReference type="Proteomes" id="UP001596317"/>
    </source>
</evidence>
<proteinExistence type="predicted"/>
<evidence type="ECO:0000259" key="1">
    <source>
        <dbReference type="Pfam" id="PF05598"/>
    </source>
</evidence>
<name>A0ABW1ZQK1_9DEIO</name>
<organism evidence="3 4">
    <name type="scientific">Deinococcus multiflagellatus</name>
    <dbReference type="NCBI Taxonomy" id="1656887"/>
    <lineage>
        <taxon>Bacteria</taxon>
        <taxon>Thermotogati</taxon>
        <taxon>Deinococcota</taxon>
        <taxon>Deinococci</taxon>
        <taxon>Deinococcales</taxon>
        <taxon>Deinococcaceae</taxon>
        <taxon>Deinococcus</taxon>
    </lineage>
</organism>
<feature type="domain" description="Transposase InsH N-terminal" evidence="1">
    <location>
        <begin position="32"/>
        <end position="112"/>
    </location>
</feature>
<dbReference type="InterPro" id="IPR008490">
    <property type="entry name" value="Transposase_InsH_N"/>
</dbReference>
<dbReference type="Pfam" id="PF13751">
    <property type="entry name" value="DDE_Tnp_1_6"/>
    <property type="match status" value="1"/>
</dbReference>
<dbReference type="Proteomes" id="UP001596317">
    <property type="component" value="Unassembled WGS sequence"/>
</dbReference>
<dbReference type="InterPro" id="IPR025668">
    <property type="entry name" value="Tnp_DDE_dom"/>
</dbReference>